<evidence type="ECO:0000259" key="1">
    <source>
        <dbReference type="PROSITE" id="PS50991"/>
    </source>
</evidence>
<protein>
    <recommendedName>
        <fullName evidence="1">Pyruvate carboxyltransferase domain-containing protein</fullName>
    </recommendedName>
</protein>
<evidence type="ECO:0000313" key="2">
    <source>
        <dbReference type="EMBL" id="KUK85578.1"/>
    </source>
</evidence>
<dbReference type="PATRIC" id="fig|1635277.3.peg.1452"/>
<dbReference type="SUPFAM" id="SSF89000">
    <property type="entry name" value="post-HMGL domain-like"/>
    <property type="match status" value="1"/>
</dbReference>
<dbReference type="PANTHER" id="PTHR43778:SF2">
    <property type="entry name" value="PYRUVATE CARBOXYLASE, MITOCHONDRIAL"/>
    <property type="match status" value="1"/>
</dbReference>
<dbReference type="PANTHER" id="PTHR43778">
    <property type="entry name" value="PYRUVATE CARBOXYLASE"/>
    <property type="match status" value="1"/>
</dbReference>
<gene>
    <name evidence="2" type="ORF">XE03_1984</name>
</gene>
<proteinExistence type="predicted"/>
<dbReference type="EMBL" id="LGGX01000056">
    <property type="protein sequence ID" value="KUK85578.1"/>
    <property type="molecule type" value="Genomic_DNA"/>
</dbReference>
<dbReference type="InterPro" id="IPR003379">
    <property type="entry name" value="Carboxylase_cons_dom"/>
</dbReference>
<dbReference type="InterPro" id="IPR055268">
    <property type="entry name" value="PCB-like"/>
</dbReference>
<organism evidence="2 3">
    <name type="scientific">candidate division TA06 bacterium 34_109</name>
    <dbReference type="NCBI Taxonomy" id="1635277"/>
    <lineage>
        <taxon>Bacteria</taxon>
        <taxon>Bacteria division TA06</taxon>
    </lineage>
</organism>
<name>A0A101HYS5_UNCT6</name>
<feature type="domain" description="Pyruvate carboxyltransferase" evidence="1">
    <location>
        <begin position="6"/>
        <end position="287"/>
    </location>
</feature>
<dbReference type="GO" id="GO:0006094">
    <property type="term" value="P:gluconeogenesis"/>
    <property type="evidence" value="ECO:0007669"/>
    <property type="project" value="TreeGrafter"/>
</dbReference>
<dbReference type="AlphaFoldDB" id="A0A101HYS5"/>
<dbReference type="SUPFAM" id="SSF51569">
    <property type="entry name" value="Aldolase"/>
    <property type="match status" value="1"/>
</dbReference>
<comment type="caution">
    <text evidence="2">The sequence shown here is derived from an EMBL/GenBank/DDBJ whole genome shotgun (WGS) entry which is preliminary data.</text>
</comment>
<dbReference type="Pfam" id="PF00682">
    <property type="entry name" value="HMGL-like"/>
    <property type="match status" value="1"/>
</dbReference>
<dbReference type="GO" id="GO:0004736">
    <property type="term" value="F:pyruvate carboxylase activity"/>
    <property type="evidence" value="ECO:0007669"/>
    <property type="project" value="TreeGrafter"/>
</dbReference>
<accession>A0A101HYS5</accession>
<reference evidence="3" key="1">
    <citation type="journal article" date="2015" name="MBio">
        <title>Genome-Resolved Metagenomic Analysis Reveals Roles for Candidate Phyla and Other Microbial Community Members in Biogeochemical Transformations in Oil Reservoirs.</title>
        <authorList>
            <person name="Hu P."/>
            <person name="Tom L."/>
            <person name="Singh A."/>
            <person name="Thomas B.C."/>
            <person name="Baker B.J."/>
            <person name="Piceno Y.M."/>
            <person name="Andersen G.L."/>
            <person name="Banfield J.F."/>
        </authorList>
    </citation>
    <scope>NUCLEOTIDE SEQUENCE [LARGE SCALE GENOMIC DNA]</scope>
</reference>
<evidence type="ECO:0000313" key="3">
    <source>
        <dbReference type="Proteomes" id="UP000053467"/>
    </source>
</evidence>
<dbReference type="Pfam" id="PF02436">
    <property type="entry name" value="PYC_OADA"/>
    <property type="match status" value="1"/>
</dbReference>
<dbReference type="PROSITE" id="PS50991">
    <property type="entry name" value="PYR_CT"/>
    <property type="match status" value="1"/>
</dbReference>
<dbReference type="InterPro" id="IPR013785">
    <property type="entry name" value="Aldolase_TIM"/>
</dbReference>
<dbReference type="Proteomes" id="UP000053467">
    <property type="component" value="Unassembled WGS sequence"/>
</dbReference>
<sequence length="559" mass="63702">MAKRKLLIRDLTLRDGQQSQFATRMNQNQVDRVLPYFKEATFYAMEVWGGAVPDSVMRFLNENPWERLEKIKEGIGPNTKLTALSRGRNLFGYNPYPDSVIEGFCRNAIKSGIDMMRVFDALNDIDNYKSTIKFVKENKGTVDGAVCYTTDPKFSFGERLKSIFSSEKLPPKIFTVDYFVKKAKELETLGANMVTIKDMAGLIDPEMSAKVIKALKKELNIPVDLHTHCTPGYGLASILMAIINGADMVDTVIYNFAGGPAAPAFELVKIFADKMGIEIDVNLDAVVKINKELKNICEELKPFNTEYLYPREFDITKDKLPTEIEKLFDNSIKYAETNNYSKLLDEIHKIEDYFGFPKPNEIVKHAQIPGGMYTNMRSQLEQAKMINLMERVLHAVPKVRLDSGIPPLVTPTSQIVGVQAVNCIIDENNGKPWYTTKSAQFVNLVKGSYGKTPYKIDPEFRYKIAGTREEIPYDVSKYEKQPNPVLEEFGGVLLAQNEKEELLLELFPHVANNFLKKVREKEFNEKIKNDPEYLKKLKEKNKIDDGIDDDLWDNLSYNI</sequence>
<dbReference type="GO" id="GO:0005737">
    <property type="term" value="C:cytoplasm"/>
    <property type="evidence" value="ECO:0007669"/>
    <property type="project" value="TreeGrafter"/>
</dbReference>
<dbReference type="Gene3D" id="3.20.20.70">
    <property type="entry name" value="Aldolase class I"/>
    <property type="match status" value="1"/>
</dbReference>
<dbReference type="CDD" id="cd07937">
    <property type="entry name" value="DRE_TIM_PC_TC_5S"/>
    <property type="match status" value="1"/>
</dbReference>
<dbReference type="InterPro" id="IPR000891">
    <property type="entry name" value="PYR_CT"/>
</dbReference>